<dbReference type="EMBL" id="VSSQ01046725">
    <property type="protein sequence ID" value="MPN00687.1"/>
    <property type="molecule type" value="Genomic_DNA"/>
</dbReference>
<organism evidence="1">
    <name type="scientific">bioreactor metagenome</name>
    <dbReference type="NCBI Taxonomy" id="1076179"/>
    <lineage>
        <taxon>unclassified sequences</taxon>
        <taxon>metagenomes</taxon>
        <taxon>ecological metagenomes</taxon>
    </lineage>
</organism>
<evidence type="ECO:0000313" key="1">
    <source>
        <dbReference type="EMBL" id="MPN00687.1"/>
    </source>
</evidence>
<protein>
    <submittedName>
        <fullName evidence="1">Uncharacterized protein</fullName>
    </submittedName>
</protein>
<sequence length="53" mass="5936">MPVFSRKRQAGLLLHRQRIHVAAQQNGFAPAWVTNQTGDACLPNILWGQPHFG</sequence>
<comment type="caution">
    <text evidence="1">The sequence shown here is derived from an EMBL/GenBank/DDBJ whole genome shotgun (WGS) entry which is preliminary data.</text>
</comment>
<dbReference type="AlphaFoldDB" id="A0A645EG16"/>
<proteinExistence type="predicted"/>
<accession>A0A645EG16</accession>
<reference evidence="1" key="1">
    <citation type="submission" date="2019-08" db="EMBL/GenBank/DDBJ databases">
        <authorList>
            <person name="Kucharzyk K."/>
            <person name="Murdoch R.W."/>
            <person name="Higgins S."/>
            <person name="Loffler F."/>
        </authorList>
    </citation>
    <scope>NUCLEOTIDE SEQUENCE</scope>
</reference>
<name>A0A645EG16_9ZZZZ</name>
<gene>
    <name evidence="1" type="ORF">SDC9_147883</name>
</gene>